<dbReference type="EMBL" id="CXPG01000020">
    <property type="protein sequence ID" value="CTQ33953.1"/>
    <property type="molecule type" value="Genomic_DNA"/>
</dbReference>
<gene>
    <name evidence="6" type="primary">amiC</name>
    <name evidence="6" type="ORF">JAN5088_02742</name>
</gene>
<dbReference type="AlphaFoldDB" id="A0A0M6XUN3"/>
<protein>
    <recommendedName>
        <fullName evidence="2">N-acetylmuramoyl-L-alanine amidase</fullName>
        <ecNumber evidence="2">3.5.1.28</ecNumber>
    </recommendedName>
</protein>
<dbReference type="Gene3D" id="3.40.630.40">
    <property type="entry name" value="Zn-dependent exopeptidases"/>
    <property type="match status" value="1"/>
</dbReference>
<dbReference type="EC" id="3.5.1.28" evidence="2"/>
<keyword evidence="7" id="KW-1185">Reference proteome</keyword>
<dbReference type="InterPro" id="IPR002508">
    <property type="entry name" value="MurNAc-LAA_cat"/>
</dbReference>
<evidence type="ECO:0000256" key="2">
    <source>
        <dbReference type="ARBA" id="ARBA00011901"/>
    </source>
</evidence>
<evidence type="ECO:0000313" key="6">
    <source>
        <dbReference type="EMBL" id="CTQ33953.1"/>
    </source>
</evidence>
<evidence type="ECO:0000256" key="4">
    <source>
        <dbReference type="SAM" id="SignalP"/>
    </source>
</evidence>
<dbReference type="GO" id="GO:0030288">
    <property type="term" value="C:outer membrane-bounded periplasmic space"/>
    <property type="evidence" value="ECO:0007669"/>
    <property type="project" value="TreeGrafter"/>
</dbReference>
<dbReference type="InterPro" id="IPR050695">
    <property type="entry name" value="N-acetylmuramoyl_amidase_3"/>
</dbReference>
<dbReference type="GO" id="GO:0008745">
    <property type="term" value="F:N-acetylmuramoyl-L-alanine amidase activity"/>
    <property type="evidence" value="ECO:0007669"/>
    <property type="project" value="UniProtKB-EC"/>
</dbReference>
<dbReference type="GO" id="GO:0009253">
    <property type="term" value="P:peptidoglycan catabolic process"/>
    <property type="evidence" value="ECO:0007669"/>
    <property type="project" value="InterPro"/>
</dbReference>
<evidence type="ECO:0000259" key="5">
    <source>
        <dbReference type="SMART" id="SM00646"/>
    </source>
</evidence>
<reference evidence="6 7" key="1">
    <citation type="submission" date="2015-07" db="EMBL/GenBank/DDBJ databases">
        <authorList>
            <person name="Noorani M."/>
        </authorList>
    </citation>
    <scope>NUCLEOTIDE SEQUENCE [LARGE SCALE GENOMIC DNA]</scope>
    <source>
        <strain evidence="6 7">CECT 5088</strain>
    </source>
</reference>
<feature type="signal peptide" evidence="4">
    <location>
        <begin position="1"/>
        <end position="19"/>
    </location>
</feature>
<organism evidence="6 7">
    <name type="scientific">Jannaschia rubra</name>
    <dbReference type="NCBI Taxonomy" id="282197"/>
    <lineage>
        <taxon>Bacteria</taxon>
        <taxon>Pseudomonadati</taxon>
        <taxon>Pseudomonadota</taxon>
        <taxon>Alphaproteobacteria</taxon>
        <taxon>Rhodobacterales</taxon>
        <taxon>Roseobacteraceae</taxon>
        <taxon>Jannaschia</taxon>
    </lineage>
</organism>
<feature type="chain" id="PRO_5005807077" description="N-acetylmuramoyl-L-alanine amidase" evidence="4">
    <location>
        <begin position="20"/>
        <end position="389"/>
    </location>
</feature>
<keyword evidence="3 6" id="KW-0378">Hydrolase</keyword>
<dbReference type="Pfam" id="PF01520">
    <property type="entry name" value="Amidase_3"/>
    <property type="match status" value="1"/>
</dbReference>
<evidence type="ECO:0000256" key="1">
    <source>
        <dbReference type="ARBA" id="ARBA00001561"/>
    </source>
</evidence>
<proteinExistence type="predicted"/>
<dbReference type="RefSeq" id="WP_055683302.1">
    <property type="nucleotide sequence ID" value="NZ_CXPG01000020.1"/>
</dbReference>
<accession>A0A0M6XUN3</accession>
<dbReference type="Gene3D" id="2.60.40.3500">
    <property type="match status" value="1"/>
</dbReference>
<keyword evidence="4" id="KW-0732">Signal</keyword>
<dbReference type="STRING" id="282197.SAMN04488517_11455"/>
<dbReference type="PANTHER" id="PTHR30404:SF0">
    <property type="entry name" value="N-ACETYLMURAMOYL-L-ALANINE AMIDASE AMIC"/>
    <property type="match status" value="1"/>
</dbReference>
<name>A0A0M6XUN3_9RHOB</name>
<dbReference type="SMART" id="SM00646">
    <property type="entry name" value="Ami_3"/>
    <property type="match status" value="1"/>
</dbReference>
<evidence type="ECO:0000256" key="3">
    <source>
        <dbReference type="ARBA" id="ARBA00022801"/>
    </source>
</evidence>
<evidence type="ECO:0000313" key="7">
    <source>
        <dbReference type="Proteomes" id="UP000048908"/>
    </source>
</evidence>
<dbReference type="PANTHER" id="PTHR30404">
    <property type="entry name" value="N-ACETYLMURAMOYL-L-ALANINE AMIDASE"/>
    <property type="match status" value="1"/>
</dbReference>
<dbReference type="CDD" id="cd02696">
    <property type="entry name" value="MurNAc-LAA"/>
    <property type="match status" value="1"/>
</dbReference>
<dbReference type="SUPFAM" id="SSF53187">
    <property type="entry name" value="Zn-dependent exopeptidases"/>
    <property type="match status" value="1"/>
</dbReference>
<feature type="domain" description="MurNAc-LAA" evidence="5">
    <location>
        <begin position="219"/>
        <end position="374"/>
    </location>
</feature>
<dbReference type="OrthoDB" id="9806267at2"/>
<dbReference type="Proteomes" id="UP000048908">
    <property type="component" value="Unassembled WGS sequence"/>
</dbReference>
<comment type="catalytic activity">
    <reaction evidence="1">
        <text>Hydrolyzes the link between N-acetylmuramoyl residues and L-amino acid residues in certain cell-wall glycopeptides.</text>
        <dbReference type="EC" id="3.5.1.28"/>
    </reaction>
</comment>
<sequence>MIRLALLLGFLATGAWAQADGRATVTASDAHDRWGGAQVTLGLSRAVPWRVFVLADPWRLVLDTAEVDWTSLDPATLAEVGTPATGRIRAGWSRLVLTLPGPMAVGRAWMETDAGPAIRVELTDGAGRQGPLNPRSWDAIAPDAVPTVERPRQTGDRPLVIALDPGHGGVDPGAERGGTTEASLMLRFARELAEVLRREGHEVVLTRDADEFVGLRGRSTIARAAGADLMISLHADAVRGGGAEGATVYTLSDEEPGALAAEIAQRHGRDDLLLGAGQIEQGDEIARVLIEMARAETAPRGERLADALITGLSGAGVRMHKRPRLGGRFTVLKAPDIPSVLLELGFMSDEGDLRNLMSAEWRARMAAAVARSIDAWADSDAEEARRLRQ</sequence>